<reference evidence="2 3" key="1">
    <citation type="submission" date="2024-10" db="EMBL/GenBank/DDBJ databases">
        <title>The Natural Products Discovery Center: Release of the First 8490 Sequenced Strains for Exploring Actinobacteria Biosynthetic Diversity.</title>
        <authorList>
            <person name="Kalkreuter E."/>
            <person name="Kautsar S.A."/>
            <person name="Yang D."/>
            <person name="Bader C.D."/>
            <person name="Teijaro C.N."/>
            <person name="Fluegel L."/>
            <person name="Davis C.M."/>
            <person name="Simpson J.R."/>
            <person name="Lauterbach L."/>
            <person name="Steele A.D."/>
            <person name="Gui C."/>
            <person name="Meng S."/>
            <person name="Li G."/>
            <person name="Viehrig K."/>
            <person name="Ye F."/>
            <person name="Su P."/>
            <person name="Kiefer A.F."/>
            <person name="Nichols A."/>
            <person name="Cepeda A.J."/>
            <person name="Yan W."/>
            <person name="Fan B."/>
            <person name="Jiang Y."/>
            <person name="Adhikari A."/>
            <person name="Zheng C.-J."/>
            <person name="Schuster L."/>
            <person name="Cowan T.M."/>
            <person name="Smanski M.J."/>
            <person name="Chevrette M.G."/>
            <person name="De Carvalho L.P.S."/>
            <person name="Shen B."/>
        </authorList>
    </citation>
    <scope>NUCLEOTIDE SEQUENCE [LARGE SCALE GENOMIC DNA]</scope>
    <source>
        <strain evidence="2 3">NPDC020327</strain>
    </source>
</reference>
<evidence type="ECO:0000256" key="1">
    <source>
        <dbReference type="SAM" id="Phobius"/>
    </source>
</evidence>
<proteinExistence type="predicted"/>
<dbReference type="EMBL" id="JBIRWE010000002">
    <property type="protein sequence ID" value="MFI1964077.1"/>
    <property type="molecule type" value="Genomic_DNA"/>
</dbReference>
<keyword evidence="1" id="KW-0812">Transmembrane</keyword>
<keyword evidence="1" id="KW-0472">Membrane</keyword>
<keyword evidence="3" id="KW-1185">Reference proteome</keyword>
<comment type="caution">
    <text evidence="2">The sequence shown here is derived from an EMBL/GenBank/DDBJ whole genome shotgun (WGS) entry which is preliminary data.</text>
</comment>
<evidence type="ECO:0000313" key="2">
    <source>
        <dbReference type="EMBL" id="MFI1964077.1"/>
    </source>
</evidence>
<gene>
    <name evidence="2" type="ORF">ACH429_08065</name>
</gene>
<evidence type="ECO:0000313" key="3">
    <source>
        <dbReference type="Proteomes" id="UP001611548"/>
    </source>
</evidence>
<dbReference type="InterPro" id="IPR025339">
    <property type="entry name" value="DUF4245"/>
</dbReference>
<feature type="transmembrane region" description="Helical" evidence="1">
    <location>
        <begin position="12"/>
        <end position="28"/>
    </location>
</feature>
<keyword evidence="1" id="KW-1133">Transmembrane helix</keyword>
<accession>A0ABW7URN1</accession>
<dbReference type="RefSeq" id="WP_360009814.1">
    <property type="nucleotide sequence ID" value="NZ_JBEZHZ010000149.1"/>
</dbReference>
<name>A0ABW7URN1_9ACTN</name>
<dbReference type="Pfam" id="PF14030">
    <property type="entry name" value="DUF4245"/>
    <property type="match status" value="1"/>
</dbReference>
<dbReference type="Proteomes" id="UP001611548">
    <property type="component" value="Unassembled WGS sequence"/>
</dbReference>
<protein>
    <submittedName>
        <fullName evidence="2">DUF4245 domain-containing protein</fullName>
    </submittedName>
</protein>
<organism evidence="2 3">
    <name type="scientific">Streptomyces pathocidini</name>
    <dbReference type="NCBI Taxonomy" id="1650571"/>
    <lineage>
        <taxon>Bacteria</taxon>
        <taxon>Bacillati</taxon>
        <taxon>Actinomycetota</taxon>
        <taxon>Actinomycetes</taxon>
        <taxon>Kitasatosporales</taxon>
        <taxon>Streptomycetaceae</taxon>
        <taxon>Streptomyces</taxon>
    </lineage>
</organism>
<sequence>MRGKQTVRDMVLSMAVIGAVVAGIYVFVPHDESLDPVKRIDYRVELDTARRAAPYPVAAPEGLPGTWRATSVTYEGGSADGATWHLGFQNPDDEYVAVEQGNGRASKFVAAVTHGAAKTGGTQRVGDARWERWEGPKYDALVREERGVTTVVTGTAPFGQLAEMAAALKASKSS</sequence>